<gene>
    <name evidence="1" type="ORF">H5410_036669</name>
</gene>
<dbReference type="OrthoDB" id="985300at2759"/>
<name>A0A9J5Y5I2_SOLCO</name>
<sequence length="77" mass="8833">MRRDLRHLKNRWISPTVKVHTNIIMKTRHRLGKHDLSYISIVSTEFPIENRKALQFISSSKQFKTKGGLAAGTATTN</sequence>
<protein>
    <submittedName>
        <fullName evidence="1">Uncharacterized protein</fullName>
    </submittedName>
</protein>
<feature type="non-terminal residue" evidence="1">
    <location>
        <position position="1"/>
    </location>
</feature>
<organism evidence="1 2">
    <name type="scientific">Solanum commersonii</name>
    <name type="common">Commerson's wild potato</name>
    <name type="synonym">Commerson's nightshade</name>
    <dbReference type="NCBI Taxonomy" id="4109"/>
    <lineage>
        <taxon>Eukaryota</taxon>
        <taxon>Viridiplantae</taxon>
        <taxon>Streptophyta</taxon>
        <taxon>Embryophyta</taxon>
        <taxon>Tracheophyta</taxon>
        <taxon>Spermatophyta</taxon>
        <taxon>Magnoliopsida</taxon>
        <taxon>eudicotyledons</taxon>
        <taxon>Gunneridae</taxon>
        <taxon>Pentapetalae</taxon>
        <taxon>asterids</taxon>
        <taxon>lamiids</taxon>
        <taxon>Solanales</taxon>
        <taxon>Solanaceae</taxon>
        <taxon>Solanoideae</taxon>
        <taxon>Solaneae</taxon>
        <taxon>Solanum</taxon>
    </lineage>
</organism>
<keyword evidence="2" id="KW-1185">Reference proteome</keyword>
<evidence type="ECO:0000313" key="2">
    <source>
        <dbReference type="Proteomes" id="UP000824120"/>
    </source>
</evidence>
<dbReference type="Proteomes" id="UP000824120">
    <property type="component" value="Chromosome 7"/>
</dbReference>
<dbReference type="AlphaFoldDB" id="A0A9J5Y5I2"/>
<accession>A0A9J5Y5I2</accession>
<comment type="caution">
    <text evidence="1">The sequence shown here is derived from an EMBL/GenBank/DDBJ whole genome shotgun (WGS) entry which is preliminary data.</text>
</comment>
<proteinExistence type="predicted"/>
<dbReference type="EMBL" id="JACXVP010000007">
    <property type="protein sequence ID" value="KAG5595437.1"/>
    <property type="molecule type" value="Genomic_DNA"/>
</dbReference>
<reference evidence="1 2" key="1">
    <citation type="submission" date="2020-09" db="EMBL/GenBank/DDBJ databases">
        <title>De no assembly of potato wild relative species, Solanum commersonii.</title>
        <authorList>
            <person name="Cho K."/>
        </authorList>
    </citation>
    <scope>NUCLEOTIDE SEQUENCE [LARGE SCALE GENOMIC DNA]</scope>
    <source>
        <strain evidence="1">LZ3.2</strain>
        <tissue evidence="1">Leaf</tissue>
    </source>
</reference>
<evidence type="ECO:0000313" key="1">
    <source>
        <dbReference type="EMBL" id="KAG5595437.1"/>
    </source>
</evidence>